<comment type="caution">
    <text evidence="11">The sequence shown here is derived from an EMBL/GenBank/DDBJ whole genome shotgun (WGS) entry which is preliminary data.</text>
</comment>
<keyword evidence="4" id="KW-0862">Zinc</keyword>
<evidence type="ECO:0000256" key="7">
    <source>
        <dbReference type="ARBA" id="ARBA00023242"/>
    </source>
</evidence>
<evidence type="ECO:0000256" key="4">
    <source>
        <dbReference type="ARBA" id="ARBA00022833"/>
    </source>
</evidence>
<comment type="subcellular location">
    <subcellularLocation>
        <location evidence="1">Nucleus</location>
    </subcellularLocation>
</comment>
<dbReference type="PANTHER" id="PTHR45801">
    <property type="entry name" value="OS07G0101800 PROTEIN"/>
    <property type="match status" value="1"/>
</dbReference>
<gene>
    <name evidence="11" type="ORF">B296_00013894</name>
</gene>
<organism evidence="11 12">
    <name type="scientific">Ensete ventricosum</name>
    <name type="common">Abyssinian banana</name>
    <name type="synonym">Musa ensete</name>
    <dbReference type="NCBI Taxonomy" id="4639"/>
    <lineage>
        <taxon>Eukaryota</taxon>
        <taxon>Viridiplantae</taxon>
        <taxon>Streptophyta</taxon>
        <taxon>Embryophyta</taxon>
        <taxon>Tracheophyta</taxon>
        <taxon>Spermatophyta</taxon>
        <taxon>Magnoliopsida</taxon>
        <taxon>Liliopsida</taxon>
        <taxon>Zingiberales</taxon>
        <taxon>Musaceae</taxon>
        <taxon>Ensete</taxon>
    </lineage>
</organism>
<evidence type="ECO:0000256" key="9">
    <source>
        <dbReference type="SAM" id="MobiDB-lite"/>
    </source>
</evidence>
<protein>
    <recommendedName>
        <fullName evidence="10">C2H2-type domain-containing protein</fullName>
    </recommendedName>
</protein>
<accession>A0A427AXK9</accession>
<dbReference type="SUPFAM" id="SSF57667">
    <property type="entry name" value="beta-beta-alpha zinc fingers"/>
    <property type="match status" value="1"/>
</dbReference>
<dbReference type="AlphaFoldDB" id="A0A427AXK9"/>
<evidence type="ECO:0000256" key="6">
    <source>
        <dbReference type="ARBA" id="ARBA00023163"/>
    </source>
</evidence>
<keyword evidence="5" id="KW-0805">Transcription regulation</keyword>
<proteinExistence type="predicted"/>
<feature type="domain" description="C2H2-type" evidence="10">
    <location>
        <begin position="44"/>
        <end position="71"/>
    </location>
</feature>
<reference evidence="11 12" key="1">
    <citation type="journal article" date="2014" name="Agronomy (Basel)">
        <title>A Draft Genome Sequence for Ensete ventricosum, the Drought-Tolerant Tree Against Hunger.</title>
        <authorList>
            <person name="Harrison J."/>
            <person name="Moore K.A."/>
            <person name="Paszkiewicz K."/>
            <person name="Jones T."/>
            <person name="Grant M."/>
            <person name="Ambacheew D."/>
            <person name="Muzemil S."/>
            <person name="Studholme D.J."/>
        </authorList>
    </citation>
    <scope>NUCLEOTIDE SEQUENCE [LARGE SCALE GENOMIC DNA]</scope>
</reference>
<dbReference type="SMART" id="SM00355">
    <property type="entry name" value="ZnF_C2H2"/>
    <property type="match status" value="1"/>
</dbReference>
<evidence type="ECO:0000256" key="1">
    <source>
        <dbReference type="ARBA" id="ARBA00004123"/>
    </source>
</evidence>
<keyword evidence="2" id="KW-0479">Metal-binding</keyword>
<evidence type="ECO:0000256" key="3">
    <source>
        <dbReference type="ARBA" id="ARBA00022771"/>
    </source>
</evidence>
<dbReference type="PANTHER" id="PTHR45801:SF5">
    <property type="entry name" value="OS05G0286100 PROTEIN"/>
    <property type="match status" value="1"/>
</dbReference>
<dbReference type="InterPro" id="IPR013087">
    <property type="entry name" value="Znf_C2H2_type"/>
</dbReference>
<evidence type="ECO:0000313" key="11">
    <source>
        <dbReference type="EMBL" id="RRT80983.1"/>
    </source>
</evidence>
<evidence type="ECO:0000259" key="10">
    <source>
        <dbReference type="PROSITE" id="PS50157"/>
    </source>
</evidence>
<keyword evidence="7" id="KW-0539">Nucleus</keyword>
<evidence type="ECO:0000256" key="8">
    <source>
        <dbReference type="PROSITE-ProRule" id="PRU00042"/>
    </source>
</evidence>
<evidence type="ECO:0000313" key="12">
    <source>
        <dbReference type="Proteomes" id="UP000287651"/>
    </source>
</evidence>
<feature type="region of interest" description="Disordered" evidence="9">
    <location>
        <begin position="74"/>
        <end position="168"/>
    </location>
</feature>
<dbReference type="GO" id="GO:0005634">
    <property type="term" value="C:nucleus"/>
    <property type="evidence" value="ECO:0007669"/>
    <property type="project" value="UniProtKB-SubCell"/>
</dbReference>
<keyword evidence="6" id="KW-0804">Transcription</keyword>
<dbReference type="GO" id="GO:0008270">
    <property type="term" value="F:zinc ion binding"/>
    <property type="evidence" value="ECO:0007669"/>
    <property type="project" value="UniProtKB-KW"/>
</dbReference>
<keyword evidence="3 8" id="KW-0863">Zinc-finger</keyword>
<feature type="compositionally biased region" description="Polar residues" evidence="9">
    <location>
        <begin position="157"/>
        <end position="168"/>
    </location>
</feature>
<dbReference type="Gene3D" id="3.30.160.60">
    <property type="entry name" value="Classic Zinc Finger"/>
    <property type="match status" value="1"/>
</dbReference>
<dbReference type="PROSITE" id="PS50157">
    <property type="entry name" value="ZINC_FINGER_C2H2_2"/>
    <property type="match status" value="1"/>
</dbReference>
<dbReference type="Proteomes" id="UP000287651">
    <property type="component" value="Unassembled WGS sequence"/>
</dbReference>
<dbReference type="InterPro" id="IPR052426">
    <property type="entry name" value="Plant_dev_regulator"/>
</dbReference>
<name>A0A427AXK9_ENSVE</name>
<dbReference type="InterPro" id="IPR036236">
    <property type="entry name" value="Znf_C2H2_sf"/>
</dbReference>
<sequence>MEYWMWATTEYSSTGPRITGLIVDESWEDAAGRSGGCVWPPRSYSCSFCRREFRSAQALGGHMNVHQRDRARIKRCSSLSGETTDDHRHPDPRSPLVLRPAANPNPSSRVVPPKPAPPFSSGVTRDYLTGSHFSTTMSPEDSISSSSRSPAFGEMQESMTRRPTATRG</sequence>
<evidence type="ECO:0000256" key="2">
    <source>
        <dbReference type="ARBA" id="ARBA00022723"/>
    </source>
</evidence>
<feature type="compositionally biased region" description="Low complexity" evidence="9">
    <location>
        <begin position="134"/>
        <end position="149"/>
    </location>
</feature>
<evidence type="ECO:0000256" key="5">
    <source>
        <dbReference type="ARBA" id="ARBA00023015"/>
    </source>
</evidence>
<dbReference type="EMBL" id="AMZH03001019">
    <property type="protein sequence ID" value="RRT80983.1"/>
    <property type="molecule type" value="Genomic_DNA"/>
</dbReference>
<dbReference type="PROSITE" id="PS00028">
    <property type="entry name" value="ZINC_FINGER_C2H2_1"/>
    <property type="match status" value="1"/>
</dbReference>